<gene>
    <name evidence="5" type="ORF">B9R14_03505</name>
    <name evidence="4" type="ORF">HVS_15745</name>
</gene>
<reference evidence="5 7" key="2">
    <citation type="journal article" date="2018" name="Syst. Appl. Microbiol.">
        <title>Characterization and high-quality draft genome sequence of Herbivorax saccincola A7, an anaerobic, alkaliphilic, thermophilic, cellulolytic, and xylanolytic bacterium.</title>
        <authorList>
            <person name="Aikawa S."/>
            <person name="Baramee S."/>
            <person name="Sermsathanaswadi J."/>
            <person name="Thianheng P."/>
            <person name="Tachaapaikoon C."/>
            <person name="Shikata A."/>
            <person name="Waeonukul R."/>
            <person name="Pason P."/>
            <person name="Ratanakhanokchai K."/>
            <person name="Kosugi A."/>
        </authorList>
    </citation>
    <scope>NUCLEOTIDE SEQUENCE [LARGE SCALE GENOMIC DNA]</scope>
    <source>
        <strain evidence="5 7">A7</strain>
    </source>
</reference>
<accession>A0A2K9E6J1</accession>
<evidence type="ECO:0000313" key="6">
    <source>
        <dbReference type="Proteomes" id="UP000233534"/>
    </source>
</evidence>
<keyword evidence="6" id="KW-1185">Reference proteome</keyword>
<keyword evidence="2" id="KW-0732">Signal</keyword>
<organism evidence="4 6">
    <name type="scientific">Acetivibrio saccincola</name>
    <dbReference type="NCBI Taxonomy" id="1677857"/>
    <lineage>
        <taxon>Bacteria</taxon>
        <taxon>Bacillati</taxon>
        <taxon>Bacillota</taxon>
        <taxon>Clostridia</taxon>
        <taxon>Eubacteriales</taxon>
        <taxon>Oscillospiraceae</taxon>
        <taxon>Acetivibrio</taxon>
    </lineage>
</organism>
<dbReference type="PANTHER" id="PTHR43308:SF5">
    <property type="entry name" value="S-LAYER PROTEIN _ PEPTIDOGLYCAN ENDO-BETA-N-ACETYLGLUCOSAMINIDASE"/>
    <property type="match status" value="1"/>
</dbReference>
<dbReference type="OrthoDB" id="174569at2"/>
<dbReference type="Proteomes" id="UP000239720">
    <property type="component" value="Unassembled WGS sequence"/>
</dbReference>
<keyword evidence="1" id="KW-0677">Repeat</keyword>
<evidence type="ECO:0000259" key="3">
    <source>
        <dbReference type="PROSITE" id="PS51272"/>
    </source>
</evidence>
<evidence type="ECO:0000313" key="5">
    <source>
        <dbReference type="EMBL" id="PQQ65921.1"/>
    </source>
</evidence>
<dbReference type="InterPro" id="IPR001119">
    <property type="entry name" value="SLH_dom"/>
</dbReference>
<dbReference type="AlphaFoldDB" id="A0A2K9E6J1"/>
<feature type="domain" description="SLH" evidence="3">
    <location>
        <begin position="200"/>
        <end position="263"/>
    </location>
</feature>
<dbReference type="InterPro" id="IPR051465">
    <property type="entry name" value="Cell_Envelope_Struct_Comp"/>
</dbReference>
<protein>
    <submittedName>
        <fullName evidence="4">Surface layer protein</fullName>
    </submittedName>
</protein>
<dbReference type="PANTHER" id="PTHR43308">
    <property type="entry name" value="OUTER MEMBRANE PROTEIN ALPHA-RELATED"/>
    <property type="match status" value="1"/>
</dbReference>
<proteinExistence type="predicted"/>
<feature type="domain" description="SLH" evidence="3">
    <location>
        <begin position="140"/>
        <end position="199"/>
    </location>
</feature>
<dbReference type="RefSeq" id="WP_101303760.1">
    <property type="nucleotide sequence ID" value="NZ_CP025197.1"/>
</dbReference>
<evidence type="ECO:0000313" key="7">
    <source>
        <dbReference type="Proteomes" id="UP000239720"/>
    </source>
</evidence>
<dbReference type="KEGG" id="hsc:HVS_15745"/>
<feature type="signal peptide" evidence="2">
    <location>
        <begin position="1"/>
        <end position="25"/>
    </location>
</feature>
<evidence type="ECO:0000313" key="4">
    <source>
        <dbReference type="EMBL" id="AUG58989.1"/>
    </source>
</evidence>
<evidence type="ECO:0000256" key="1">
    <source>
        <dbReference type="ARBA" id="ARBA00022737"/>
    </source>
</evidence>
<dbReference type="Pfam" id="PF00395">
    <property type="entry name" value="SLH"/>
    <property type="match status" value="2"/>
</dbReference>
<evidence type="ECO:0000256" key="2">
    <source>
        <dbReference type="SAM" id="SignalP"/>
    </source>
</evidence>
<dbReference type="PROSITE" id="PS51272">
    <property type="entry name" value="SLH"/>
    <property type="match status" value="2"/>
</dbReference>
<dbReference type="EMBL" id="NEMB01000003">
    <property type="protein sequence ID" value="PQQ65921.1"/>
    <property type="molecule type" value="Genomic_DNA"/>
</dbReference>
<reference evidence="4 6" key="1">
    <citation type="submission" date="2017-12" db="EMBL/GenBank/DDBJ databases">
        <title>Complete genome sequence of Herbivorax saccincola GGR1, a novel Cellulosome-producing hydrolytic bacterium in a thermophilic biogas plant, established by Illumina and Nanopore MinION sequencing.</title>
        <authorList>
            <person name="Pechtl A."/>
            <person name="Ruckert C."/>
            <person name="Koeck D.E."/>
            <person name="Maus I."/>
            <person name="Winkler A."/>
            <person name="Kalinowski J."/>
            <person name="Puhler A."/>
            <person name="Schwarz W.W."/>
            <person name="Zverlov V.V."/>
            <person name="Schluter A."/>
            <person name="Liebl W."/>
        </authorList>
    </citation>
    <scope>NUCLEOTIDE SEQUENCE [LARGE SCALE GENOMIC DNA]</scope>
    <source>
        <strain evidence="4">GGR1</strain>
        <strain evidence="6">SR1</strain>
    </source>
</reference>
<name>A0A2K9E6J1_9FIRM</name>
<dbReference type="EMBL" id="CP025197">
    <property type="protein sequence ID" value="AUG58989.1"/>
    <property type="molecule type" value="Genomic_DNA"/>
</dbReference>
<sequence length="317" mass="35780">MNINKVKVYIICLIFASLQVVNVGAAANNSDTVYTAAHNSETLHDETLKNSGDINGGVKNGGAVYNIEEINESQILIEISQRDEKASEGIGIVYFYLVNGKTLHVGYETGENMPQKAYLRYNLINAIPPVKVRLINVNNRNWLPFSDIKGIEAEEYIMHLYDAGIVNGRGDGTFAPDSFITRAEFMALLVNSLKLKRRTENAYTFSDINNHWAKDIILIAAENNFISGYQDNTIRPDNFITLAEASSIITRAFNFKTSKNGMYSKLKKDKWYSNQVKKMFDSGILKVTDRIYNDFDEERFITRGDCAIMISRALSTY</sequence>
<feature type="chain" id="PRO_5038225831" evidence="2">
    <location>
        <begin position="26"/>
        <end position="317"/>
    </location>
</feature>
<dbReference type="Proteomes" id="UP000233534">
    <property type="component" value="Chromosome"/>
</dbReference>